<dbReference type="Gene3D" id="3.40.50.300">
    <property type="entry name" value="P-loop containing nucleotide triphosphate hydrolases"/>
    <property type="match status" value="1"/>
</dbReference>
<gene>
    <name evidence="6" type="ORF">L0C25_01475</name>
</gene>
<dbReference type="PROSITE" id="PS00211">
    <property type="entry name" value="ABC_TRANSPORTER_1"/>
    <property type="match status" value="1"/>
</dbReference>
<dbReference type="AlphaFoldDB" id="A0AA46TI78"/>
<feature type="domain" description="ABC transporter" evidence="5">
    <location>
        <begin position="10"/>
        <end position="244"/>
    </location>
</feature>
<keyword evidence="3 6" id="KW-0067">ATP-binding</keyword>
<keyword evidence="7" id="KW-1185">Reference proteome</keyword>
<dbReference type="GO" id="GO:0005524">
    <property type="term" value="F:ATP binding"/>
    <property type="evidence" value="ECO:0007669"/>
    <property type="project" value="UniProtKB-KW"/>
</dbReference>
<keyword evidence="2" id="KW-0547">Nucleotide-binding</keyword>
<feature type="compositionally biased region" description="Basic and acidic residues" evidence="4">
    <location>
        <begin position="229"/>
        <end position="245"/>
    </location>
</feature>
<evidence type="ECO:0000256" key="1">
    <source>
        <dbReference type="ARBA" id="ARBA00022448"/>
    </source>
</evidence>
<dbReference type="CDD" id="cd03235">
    <property type="entry name" value="ABC_Metallic_Cations"/>
    <property type="match status" value="1"/>
</dbReference>
<sequence length="259" mass="27895">MSGEEDSDPLALHDVGVVLGGRPIVRQVDLSVAAGEFVTLLGSNGSGKSTLVRACVRLLPLATGTVELFGTSIERFRDWRRVGYVPQRSTATSGVPSTVGEVVMTGRLARRRYAGWATARDRRAVREALELVDLAAREGDPVAQLSGGQQQRVMIARALAGEPELLVMDEPTAGVDQHSQEILAGVLRRMLSEQTTVVMVAHELGPFRTMVDRAIVLRDGRIAYDGAVPDERDHSGDQHHLHSSEPVDGAAVPPEGVWP</sequence>
<evidence type="ECO:0000256" key="3">
    <source>
        <dbReference type="ARBA" id="ARBA00022840"/>
    </source>
</evidence>
<dbReference type="RefSeq" id="WP_271634601.1">
    <property type="nucleotide sequence ID" value="NZ_CP094970.1"/>
</dbReference>
<dbReference type="PROSITE" id="PS50893">
    <property type="entry name" value="ABC_TRANSPORTER_2"/>
    <property type="match status" value="1"/>
</dbReference>
<evidence type="ECO:0000256" key="2">
    <source>
        <dbReference type="ARBA" id="ARBA00022741"/>
    </source>
</evidence>
<evidence type="ECO:0000313" key="7">
    <source>
        <dbReference type="Proteomes" id="UP001164390"/>
    </source>
</evidence>
<evidence type="ECO:0000259" key="5">
    <source>
        <dbReference type="PROSITE" id="PS50893"/>
    </source>
</evidence>
<dbReference type="SUPFAM" id="SSF52540">
    <property type="entry name" value="P-loop containing nucleoside triphosphate hydrolases"/>
    <property type="match status" value="1"/>
</dbReference>
<dbReference type="InterPro" id="IPR050153">
    <property type="entry name" value="Metal_Ion_Import_ABC"/>
</dbReference>
<accession>A0AA46TI78</accession>
<dbReference type="GO" id="GO:0016887">
    <property type="term" value="F:ATP hydrolysis activity"/>
    <property type="evidence" value="ECO:0007669"/>
    <property type="project" value="InterPro"/>
</dbReference>
<reference evidence="6" key="1">
    <citation type="submission" date="2022-01" db="EMBL/GenBank/DDBJ databases">
        <title>Nocardioidaceae gen. sp. A5X3R13.</title>
        <authorList>
            <person name="Lopez Marin M.A."/>
            <person name="Uhlik O."/>
        </authorList>
    </citation>
    <scope>NUCLEOTIDE SEQUENCE</scope>
    <source>
        <strain evidence="6">A5X3R13</strain>
    </source>
</reference>
<dbReference type="InterPro" id="IPR003439">
    <property type="entry name" value="ABC_transporter-like_ATP-bd"/>
</dbReference>
<dbReference type="InterPro" id="IPR027417">
    <property type="entry name" value="P-loop_NTPase"/>
</dbReference>
<dbReference type="EMBL" id="CP094970">
    <property type="protein sequence ID" value="UYM05776.1"/>
    <property type="molecule type" value="Genomic_DNA"/>
</dbReference>
<organism evidence="6 7">
    <name type="scientific">Solicola gregarius</name>
    <dbReference type="NCBI Taxonomy" id="2908642"/>
    <lineage>
        <taxon>Bacteria</taxon>
        <taxon>Bacillati</taxon>
        <taxon>Actinomycetota</taxon>
        <taxon>Actinomycetes</taxon>
        <taxon>Propionibacteriales</taxon>
        <taxon>Nocardioidaceae</taxon>
        <taxon>Solicola</taxon>
    </lineage>
</organism>
<dbReference type="InterPro" id="IPR003593">
    <property type="entry name" value="AAA+_ATPase"/>
</dbReference>
<dbReference type="Pfam" id="PF00005">
    <property type="entry name" value="ABC_tran"/>
    <property type="match status" value="1"/>
</dbReference>
<proteinExistence type="predicted"/>
<evidence type="ECO:0000313" key="6">
    <source>
        <dbReference type="EMBL" id="UYM05776.1"/>
    </source>
</evidence>
<dbReference type="SMART" id="SM00382">
    <property type="entry name" value="AAA"/>
    <property type="match status" value="1"/>
</dbReference>
<keyword evidence="1" id="KW-0813">Transport</keyword>
<dbReference type="Proteomes" id="UP001164390">
    <property type="component" value="Chromosome"/>
</dbReference>
<protein>
    <submittedName>
        <fullName evidence="6">ABC transporter ATP-binding protein</fullName>
    </submittedName>
</protein>
<dbReference type="PANTHER" id="PTHR42734">
    <property type="entry name" value="METAL TRANSPORT SYSTEM ATP-BINDING PROTEIN TM_0124-RELATED"/>
    <property type="match status" value="1"/>
</dbReference>
<evidence type="ECO:0000256" key="4">
    <source>
        <dbReference type="SAM" id="MobiDB-lite"/>
    </source>
</evidence>
<dbReference type="InterPro" id="IPR017871">
    <property type="entry name" value="ABC_transporter-like_CS"/>
</dbReference>
<dbReference type="KEGG" id="sgrg:L0C25_01475"/>
<feature type="region of interest" description="Disordered" evidence="4">
    <location>
        <begin position="227"/>
        <end position="259"/>
    </location>
</feature>
<name>A0AA46TI78_9ACTN</name>